<gene>
    <name evidence="6" type="ORF">D9Q98_006968</name>
</gene>
<feature type="compositionally biased region" description="Low complexity" evidence="4">
    <location>
        <begin position="393"/>
        <end position="405"/>
    </location>
</feature>
<feature type="domain" description="CRC" evidence="5">
    <location>
        <begin position="145"/>
        <end position="260"/>
    </location>
</feature>
<accession>A0A9D4YUS3</accession>
<evidence type="ECO:0000256" key="3">
    <source>
        <dbReference type="ARBA" id="ARBA00023242"/>
    </source>
</evidence>
<dbReference type="GO" id="GO:0005634">
    <property type="term" value="C:nucleus"/>
    <property type="evidence" value="ECO:0007669"/>
    <property type="project" value="UniProtKB-SubCell"/>
</dbReference>
<keyword evidence="3" id="KW-0539">Nucleus</keyword>
<feature type="compositionally biased region" description="Low complexity" evidence="4">
    <location>
        <begin position="119"/>
        <end position="134"/>
    </location>
</feature>
<feature type="region of interest" description="Disordered" evidence="4">
    <location>
        <begin position="119"/>
        <end position="142"/>
    </location>
</feature>
<dbReference type="SMART" id="SM01114">
    <property type="entry name" value="CXC"/>
    <property type="match status" value="2"/>
</dbReference>
<evidence type="ECO:0000259" key="5">
    <source>
        <dbReference type="PROSITE" id="PS51634"/>
    </source>
</evidence>
<feature type="compositionally biased region" description="Low complexity" evidence="4">
    <location>
        <begin position="9"/>
        <end position="32"/>
    </location>
</feature>
<evidence type="ECO:0000256" key="2">
    <source>
        <dbReference type="ARBA" id="ARBA00007267"/>
    </source>
</evidence>
<comment type="subcellular location">
    <subcellularLocation>
        <location evidence="1">Nucleus</location>
    </subcellularLocation>
</comment>
<dbReference type="GO" id="GO:0006355">
    <property type="term" value="P:regulation of DNA-templated transcription"/>
    <property type="evidence" value="ECO:0007669"/>
    <property type="project" value="TreeGrafter"/>
</dbReference>
<comment type="caution">
    <text evidence="6">The sequence shown here is derived from an EMBL/GenBank/DDBJ whole genome shotgun (WGS) entry which is preliminary data.</text>
</comment>
<dbReference type="EMBL" id="SIDB01000010">
    <property type="protein sequence ID" value="KAI3427026.1"/>
    <property type="molecule type" value="Genomic_DNA"/>
</dbReference>
<feature type="region of interest" description="Disordered" evidence="4">
    <location>
        <begin position="604"/>
        <end position="638"/>
    </location>
</feature>
<evidence type="ECO:0000313" key="6">
    <source>
        <dbReference type="EMBL" id="KAI3427026.1"/>
    </source>
</evidence>
<dbReference type="InterPro" id="IPR033467">
    <property type="entry name" value="Tesmin/TSO1-like_CXC"/>
</dbReference>
<evidence type="ECO:0000256" key="4">
    <source>
        <dbReference type="SAM" id="MobiDB-lite"/>
    </source>
</evidence>
<dbReference type="Proteomes" id="UP001055712">
    <property type="component" value="Unassembled WGS sequence"/>
</dbReference>
<evidence type="ECO:0000313" key="7">
    <source>
        <dbReference type="Proteomes" id="UP001055712"/>
    </source>
</evidence>
<dbReference type="InterPro" id="IPR005172">
    <property type="entry name" value="CRC"/>
</dbReference>
<feature type="region of interest" description="Disordered" evidence="4">
    <location>
        <begin position="264"/>
        <end position="305"/>
    </location>
</feature>
<evidence type="ECO:0000256" key="1">
    <source>
        <dbReference type="ARBA" id="ARBA00004123"/>
    </source>
</evidence>
<dbReference type="InterPro" id="IPR028307">
    <property type="entry name" value="Lin-54_fam"/>
</dbReference>
<proteinExistence type="inferred from homology"/>
<keyword evidence="7" id="KW-1185">Reference proteome</keyword>
<sequence length="638" mass="64951">MSQQGTDDGAPSSSSQGQQQAQAAVAAAASAQQMASAANAQQAAALAAMLPTSSAAAATRPAGLALHPAALAAGMMPMMAPGGTFAFAPRPGMPHPFFYPAPGQQMVAAQPTAPPSATASAAAAAAVRRPASRPGGRTSSAAAAGKKHCNCKNSRCLKLYCECFASGRYCDGCNCMNCHNNREHETTRQAAVEAILERNPNAFRPKIAGGSDSRRSGSARHNKGCNCKKSGCLKKYCECFQAGIVCSEMCKCLDCKNFDGSEARDSLLSPQSDRHGSPASLRRTTRASSPSAGPSASGLHAPSFPSPTAAGTGAVVGSAVGPGLAQLQASAAMQAATAAQLAVAVPQPLSAEQRQAVAREALSQVVKPEVVEKLAMLLMVVSQEELDRRQLQAASAPPAASPAAAGEATAMEVDAPQQHGQQQQQQAQQLGKAAPGVSKLEGDDLAGTAAANGAAFGSAAASQAGAAEELLVSQERLVLTEFRDTLKMISRVVGEKVDKKVQQAQAQAQQLPLPLPAPTPVAGMAGVALPPHANLNPGQHPAYSMFMAAAAGVSGGAAGQPMMQPAFMAPHGLSVPHGMSVMLQQTPHGIQAVWGNALPVTFAGAPGPAPALQQQQQQQPPQQQQLQDVQGQGAAYPP</sequence>
<dbReference type="PROSITE" id="PS51634">
    <property type="entry name" value="CRC"/>
    <property type="match status" value="1"/>
</dbReference>
<feature type="region of interest" description="Disordered" evidence="4">
    <location>
        <begin position="1"/>
        <end position="32"/>
    </location>
</feature>
<feature type="region of interest" description="Disordered" evidence="4">
    <location>
        <begin position="391"/>
        <end position="441"/>
    </location>
</feature>
<feature type="compositionally biased region" description="Low complexity" evidence="4">
    <location>
        <begin position="417"/>
        <end position="429"/>
    </location>
</feature>
<dbReference type="OrthoDB" id="6283463at2759"/>
<dbReference type="Pfam" id="PF03638">
    <property type="entry name" value="TCR"/>
    <property type="match status" value="2"/>
</dbReference>
<reference evidence="6" key="1">
    <citation type="journal article" date="2019" name="Plant J.">
        <title>Chlorella vulgaris genome assembly and annotation reveals the molecular basis for metabolic acclimation to high light conditions.</title>
        <authorList>
            <person name="Cecchin M."/>
            <person name="Marcolungo L."/>
            <person name="Rossato M."/>
            <person name="Girolomoni L."/>
            <person name="Cosentino E."/>
            <person name="Cuine S."/>
            <person name="Li-Beisson Y."/>
            <person name="Delledonne M."/>
            <person name="Ballottari M."/>
        </authorList>
    </citation>
    <scope>NUCLEOTIDE SEQUENCE</scope>
    <source>
        <strain evidence="6">211/11P</strain>
    </source>
</reference>
<protein>
    <recommendedName>
        <fullName evidence="5">CRC domain-containing protein</fullName>
    </recommendedName>
</protein>
<dbReference type="AlphaFoldDB" id="A0A9D4YUS3"/>
<comment type="similarity">
    <text evidence="2">Belongs to the lin-54 family.</text>
</comment>
<feature type="compositionally biased region" description="Low complexity" evidence="4">
    <location>
        <begin position="287"/>
        <end position="305"/>
    </location>
</feature>
<dbReference type="PANTHER" id="PTHR12446">
    <property type="entry name" value="TESMIN/TSO1-RELATED"/>
    <property type="match status" value="1"/>
</dbReference>
<organism evidence="6 7">
    <name type="scientific">Chlorella vulgaris</name>
    <name type="common">Green alga</name>
    <dbReference type="NCBI Taxonomy" id="3077"/>
    <lineage>
        <taxon>Eukaryota</taxon>
        <taxon>Viridiplantae</taxon>
        <taxon>Chlorophyta</taxon>
        <taxon>core chlorophytes</taxon>
        <taxon>Trebouxiophyceae</taxon>
        <taxon>Chlorellales</taxon>
        <taxon>Chlorellaceae</taxon>
        <taxon>Chlorella clade</taxon>
        <taxon>Chlorella</taxon>
    </lineage>
</organism>
<feature type="region of interest" description="Disordered" evidence="4">
    <location>
        <begin position="197"/>
        <end position="223"/>
    </location>
</feature>
<reference evidence="6" key="2">
    <citation type="submission" date="2020-11" db="EMBL/GenBank/DDBJ databases">
        <authorList>
            <person name="Cecchin M."/>
            <person name="Marcolungo L."/>
            <person name="Rossato M."/>
            <person name="Girolomoni L."/>
            <person name="Cosentino E."/>
            <person name="Cuine S."/>
            <person name="Li-Beisson Y."/>
            <person name="Delledonne M."/>
            <person name="Ballottari M."/>
        </authorList>
    </citation>
    <scope>NUCLEOTIDE SEQUENCE</scope>
    <source>
        <strain evidence="6">211/11P</strain>
        <tissue evidence="6">Whole cell</tissue>
    </source>
</reference>
<name>A0A9D4YUS3_CHLVU</name>
<dbReference type="PANTHER" id="PTHR12446:SF34">
    <property type="entry name" value="PROTEIN LIN-54 HOMOLOG"/>
    <property type="match status" value="1"/>
</dbReference>